<feature type="domain" description="F-box" evidence="1">
    <location>
        <begin position="2"/>
        <end position="38"/>
    </location>
</feature>
<evidence type="ECO:0000313" key="2">
    <source>
        <dbReference type="EMBL" id="SCO91195.1"/>
    </source>
</evidence>
<reference evidence="3" key="1">
    <citation type="submission" date="2016-09" db="EMBL/GenBank/DDBJ databases">
        <authorList>
            <person name="Guldener U."/>
        </authorList>
    </citation>
    <scope>NUCLEOTIDE SEQUENCE [LARGE SCALE GENOMIC DNA]</scope>
    <source>
        <strain evidence="3">V64-1</strain>
    </source>
</reference>
<dbReference type="Proteomes" id="UP000219369">
    <property type="component" value="Unassembled WGS sequence"/>
</dbReference>
<evidence type="ECO:0000259" key="1">
    <source>
        <dbReference type="Pfam" id="PF00646"/>
    </source>
</evidence>
<dbReference type="InterPro" id="IPR001810">
    <property type="entry name" value="F-box_dom"/>
</dbReference>
<accession>A0A2H3TU55</accession>
<proteinExistence type="predicted"/>
<dbReference type="EMBL" id="FMJY01000009">
    <property type="protein sequence ID" value="SCO91195.1"/>
    <property type="molecule type" value="Genomic_DNA"/>
</dbReference>
<dbReference type="OrthoDB" id="10301221at2759"/>
<gene>
    <name evidence="2" type="ORF">FRV6_15323</name>
</gene>
<dbReference type="VEuPathDB" id="FungiDB:FOZG_12067"/>
<sequence length="229" mass="25788">MPRLNDDILHRITKGLNPRDLLLFLSTSKNAKSIIGTPGIENMRPWLRLWDEFGWADEVLSHGQIPILVFMGKNKSYGHLLIATPKDKTAKSGGLSNNGVAQKDLIAKIKLSLRSYRTAKHKLEIQFDHFRLDISHTLFASVMHPSREIFRGGRPKQLEVAVYQGQTHVITPVTFEHDECMIIEIPGFAPITFFNQSVGEGLWHARAHSLGYCTKGTGCDPDEATWPFT</sequence>
<name>A0A2H3TU55_FUSOX</name>
<protein>
    <recommendedName>
        <fullName evidence="1">F-box domain-containing protein</fullName>
    </recommendedName>
</protein>
<evidence type="ECO:0000313" key="3">
    <source>
        <dbReference type="Proteomes" id="UP000219369"/>
    </source>
</evidence>
<organism evidence="2 3">
    <name type="scientific">Fusarium oxysporum</name>
    <name type="common">Fusarium vascular wilt</name>
    <dbReference type="NCBI Taxonomy" id="5507"/>
    <lineage>
        <taxon>Eukaryota</taxon>
        <taxon>Fungi</taxon>
        <taxon>Dikarya</taxon>
        <taxon>Ascomycota</taxon>
        <taxon>Pezizomycotina</taxon>
        <taxon>Sordariomycetes</taxon>
        <taxon>Hypocreomycetidae</taxon>
        <taxon>Hypocreales</taxon>
        <taxon>Nectriaceae</taxon>
        <taxon>Fusarium</taxon>
        <taxon>Fusarium oxysporum species complex</taxon>
    </lineage>
</organism>
<dbReference type="Pfam" id="PF00646">
    <property type="entry name" value="F-box"/>
    <property type="match status" value="1"/>
</dbReference>
<dbReference type="AlphaFoldDB" id="A0A2H3TU55"/>